<keyword evidence="1" id="KW-0614">Plasmid</keyword>
<reference evidence="1 2" key="1">
    <citation type="submission" date="2017-02" db="EMBL/GenBank/DDBJ databases">
        <authorList>
            <person name="Jeong S."/>
        </authorList>
    </citation>
    <scope>NUCLEOTIDE SEQUENCE [LARGE SCALE GENOMIC DNA]</scope>
    <source>
        <strain evidence="1 2">RMAR6-6</strain>
        <plasmid evidence="1 2">unnamed2</plasmid>
    </source>
</reference>
<dbReference type="RefSeq" id="WP_062492057.1">
    <property type="nucleotide sequence ID" value="NZ_CP019632.1"/>
</dbReference>
<dbReference type="Proteomes" id="UP000188174">
    <property type="component" value="Plasmid unnamed2"/>
</dbReference>
<dbReference type="EMBL" id="CP019632">
    <property type="protein sequence ID" value="AQQ08206.1"/>
    <property type="molecule type" value="Genomic_DNA"/>
</dbReference>
<proteinExistence type="predicted"/>
<gene>
    <name evidence="1" type="ORF">B0E33_30800</name>
</gene>
<organism evidence="1 2">
    <name type="scientific">Roseibium algicola</name>
    <dbReference type="NCBI Taxonomy" id="2857014"/>
    <lineage>
        <taxon>Bacteria</taxon>
        <taxon>Pseudomonadati</taxon>
        <taxon>Pseudomonadota</taxon>
        <taxon>Alphaproteobacteria</taxon>
        <taxon>Hyphomicrobiales</taxon>
        <taxon>Stappiaceae</taxon>
        <taxon>Roseibium</taxon>
    </lineage>
</organism>
<keyword evidence="2" id="KW-1185">Reference proteome</keyword>
<sequence length="259" mass="29232">MNQENKLPAGPLLFLVAYSKLLNCANKGDTSSKALKSYGILNAIAWFQASGESVSAPRLAEYFGVTPTGVRHLLEYLKRLKLIEVVEHRENFKKWHELSVPEPMVAFLKEVQRVIGDPEGAHVEGSNIGLLIHHTSCQIRERRRPSETPTCALQAIGFFIFLARLNAQFGPVTRGKLAACLDMHPNSFRGKLDYLQHLGLITIRAVRADNHPGREEHISAGEAIVAEFRHWDLRLQQDTELRNCCEDNETFRRRKRGAA</sequence>
<dbReference type="SUPFAM" id="SSF46785">
    <property type="entry name" value="Winged helix' DNA-binding domain"/>
    <property type="match status" value="1"/>
</dbReference>
<evidence type="ECO:0000313" key="1">
    <source>
        <dbReference type="EMBL" id="AQQ08206.1"/>
    </source>
</evidence>
<name>A0ABN4X8C6_9HYPH</name>
<geneLocation type="plasmid" evidence="1 2">
    <name>unnamed2</name>
</geneLocation>
<dbReference type="InterPro" id="IPR036390">
    <property type="entry name" value="WH_DNA-bd_sf"/>
</dbReference>
<evidence type="ECO:0000313" key="2">
    <source>
        <dbReference type="Proteomes" id="UP000188174"/>
    </source>
</evidence>
<accession>A0ABN4X8C6</accession>
<protein>
    <submittedName>
        <fullName evidence="1">MarR family transcriptional regulator</fullName>
    </submittedName>
</protein>